<keyword evidence="1" id="KW-0479">Metal-binding</keyword>
<dbReference type="STRING" id="545501.BN997_02992"/>
<proteinExistence type="predicted"/>
<keyword evidence="2" id="KW-0645">Protease</keyword>
<keyword evidence="2" id="KW-0482">Metalloprotease</keyword>
<dbReference type="GO" id="GO:0006508">
    <property type="term" value="P:proteolysis"/>
    <property type="evidence" value="ECO:0007669"/>
    <property type="project" value="UniProtKB-KW"/>
</dbReference>
<dbReference type="GO" id="GO:0046872">
    <property type="term" value="F:metal ion binding"/>
    <property type="evidence" value="ECO:0007669"/>
    <property type="project" value="UniProtKB-KW"/>
</dbReference>
<evidence type="ECO:0000313" key="3">
    <source>
        <dbReference type="Proteomes" id="UP000040453"/>
    </source>
</evidence>
<dbReference type="EMBL" id="CDGG01000001">
    <property type="protein sequence ID" value="CEI83102.1"/>
    <property type="molecule type" value="Genomic_DNA"/>
</dbReference>
<evidence type="ECO:0000313" key="2">
    <source>
        <dbReference type="EMBL" id="CEI83102.1"/>
    </source>
</evidence>
<protein>
    <submittedName>
        <fullName evidence="2">Thermophilic metalloprotease (M29)</fullName>
    </submittedName>
</protein>
<dbReference type="OrthoDB" id="9803993at2"/>
<name>A0A0A1MU96_9BACI</name>
<dbReference type="AlphaFoldDB" id="A0A0A1MU96"/>
<dbReference type="PANTHER" id="PTHR34448:SF1">
    <property type="entry name" value="BLL6088 PROTEIN"/>
    <property type="match status" value="1"/>
</dbReference>
<evidence type="ECO:0000256" key="1">
    <source>
        <dbReference type="ARBA" id="ARBA00022723"/>
    </source>
</evidence>
<dbReference type="GO" id="GO:0004177">
    <property type="term" value="F:aminopeptidase activity"/>
    <property type="evidence" value="ECO:0007669"/>
    <property type="project" value="InterPro"/>
</dbReference>
<organism evidence="2 3">
    <name type="scientific">Oceanobacillus oncorhynchi</name>
    <dbReference type="NCBI Taxonomy" id="545501"/>
    <lineage>
        <taxon>Bacteria</taxon>
        <taxon>Bacillati</taxon>
        <taxon>Bacillota</taxon>
        <taxon>Bacilli</taxon>
        <taxon>Bacillales</taxon>
        <taxon>Bacillaceae</taxon>
        <taxon>Oceanobacillus</taxon>
    </lineage>
</organism>
<dbReference type="Pfam" id="PF02073">
    <property type="entry name" value="Peptidase_M29"/>
    <property type="match status" value="1"/>
</dbReference>
<dbReference type="InterPro" id="IPR000787">
    <property type="entry name" value="Peptidase_M29"/>
</dbReference>
<sequence length="307" mass="32999">MNSFQQTVAKLMKNNVFAEKDTIILVVTDHSTEALGKKFNEALEQDGWNTNLQIMSDRSKSGEEPSEAISEAMLSYDLVFCLTKHSLTHTAARKNANAHGVSVITMPGITEDMILQGAMSADYKRVEKETNEMTAKLTKAKAVTITTGKEKNLKLRIPLEGRDGIASTGIFRGKTASGNLPSGEAYIAPVEGLAEGKIEINGSMAGIGLVDGPVVLTVEKGRLVQATGEQGELLLTLLGEGNGRLAAELGIGTNHAARITGNILEDEKAYETVHVAFGSNHTFGGMNKADVHIDCVTKKPQLDWEFE</sequence>
<keyword evidence="3" id="KW-1185">Reference proteome</keyword>
<dbReference type="PANTHER" id="PTHR34448">
    <property type="entry name" value="AMINOPEPTIDASE"/>
    <property type="match status" value="1"/>
</dbReference>
<gene>
    <name evidence="2" type="ORF">BN997_02992</name>
</gene>
<reference evidence="2 3" key="1">
    <citation type="submission" date="2014-11" db="EMBL/GenBank/DDBJ databases">
        <authorList>
            <person name="Urmite Genomes Urmite Genomes"/>
        </authorList>
    </citation>
    <scope>NUCLEOTIDE SEQUENCE [LARGE SCALE GENOMIC DNA]</scope>
    <source>
        <strain evidence="2 3">Oc5</strain>
    </source>
</reference>
<dbReference type="GO" id="GO:0008237">
    <property type="term" value="F:metallopeptidase activity"/>
    <property type="evidence" value="ECO:0007669"/>
    <property type="project" value="UniProtKB-KW"/>
</dbReference>
<dbReference type="RefSeq" id="WP_042533318.1">
    <property type="nucleotide sequence ID" value="NZ_CDGG01000001.1"/>
</dbReference>
<dbReference type="InterPro" id="IPR052170">
    <property type="entry name" value="M29_Exopeptidase"/>
</dbReference>
<keyword evidence="2" id="KW-0378">Hydrolase</keyword>
<dbReference type="Proteomes" id="UP000040453">
    <property type="component" value="Unassembled WGS sequence"/>
</dbReference>
<accession>A0A0A1MU96</accession>
<dbReference type="SUPFAM" id="SSF144052">
    <property type="entry name" value="Thermophilic metalloprotease-like"/>
    <property type="match status" value="1"/>
</dbReference>